<comment type="catalytic activity">
    <reaction evidence="1">
        <text>ATP + protein L-histidine = ADP + protein N-phospho-L-histidine.</text>
        <dbReference type="EC" id="2.7.13.3"/>
    </reaction>
</comment>
<dbReference type="CDD" id="cd06225">
    <property type="entry name" value="HAMP"/>
    <property type="match status" value="1"/>
</dbReference>
<dbReference type="Proteomes" id="UP001281656">
    <property type="component" value="Unassembled WGS sequence"/>
</dbReference>
<dbReference type="InterPro" id="IPR005467">
    <property type="entry name" value="His_kinase_dom"/>
</dbReference>
<dbReference type="EMBL" id="JARUJP010000014">
    <property type="protein sequence ID" value="MDW8801975.1"/>
    <property type="molecule type" value="Genomic_DNA"/>
</dbReference>
<dbReference type="InterPro" id="IPR003660">
    <property type="entry name" value="HAMP_dom"/>
</dbReference>
<dbReference type="InterPro" id="IPR003594">
    <property type="entry name" value="HATPase_dom"/>
</dbReference>
<dbReference type="Gene3D" id="3.30.565.10">
    <property type="entry name" value="Histidine kinase-like ATPase, C-terminal domain"/>
    <property type="match status" value="1"/>
</dbReference>
<keyword evidence="9" id="KW-0472">Membrane</keyword>
<dbReference type="PANTHER" id="PTHR45453:SF3">
    <property type="entry name" value="HISTIDINE KINASE"/>
    <property type="match status" value="1"/>
</dbReference>
<evidence type="ECO:0000256" key="9">
    <source>
        <dbReference type="SAM" id="Phobius"/>
    </source>
</evidence>
<evidence type="ECO:0000256" key="4">
    <source>
        <dbReference type="ARBA" id="ARBA00022553"/>
    </source>
</evidence>
<comment type="caution">
    <text evidence="12">The sequence shown here is derived from an EMBL/GenBank/DDBJ whole genome shotgun (WGS) entry which is preliminary data.</text>
</comment>
<protein>
    <recommendedName>
        <fullName evidence="3">histidine kinase</fullName>
        <ecNumber evidence="3">2.7.13.3</ecNumber>
    </recommendedName>
</protein>
<feature type="transmembrane region" description="Helical" evidence="9">
    <location>
        <begin position="182"/>
        <end position="201"/>
    </location>
</feature>
<evidence type="ECO:0000256" key="6">
    <source>
        <dbReference type="ARBA" id="ARBA00022777"/>
    </source>
</evidence>
<evidence type="ECO:0000256" key="5">
    <source>
        <dbReference type="ARBA" id="ARBA00022679"/>
    </source>
</evidence>
<evidence type="ECO:0000259" key="11">
    <source>
        <dbReference type="PROSITE" id="PS50885"/>
    </source>
</evidence>
<dbReference type="InterPro" id="IPR036097">
    <property type="entry name" value="HisK_dim/P_sf"/>
</dbReference>
<dbReference type="PROSITE" id="PS50109">
    <property type="entry name" value="HIS_KIN"/>
    <property type="match status" value="1"/>
</dbReference>
<dbReference type="GO" id="GO:0016301">
    <property type="term" value="F:kinase activity"/>
    <property type="evidence" value="ECO:0007669"/>
    <property type="project" value="UniProtKB-KW"/>
</dbReference>
<evidence type="ECO:0000256" key="3">
    <source>
        <dbReference type="ARBA" id="ARBA00012438"/>
    </source>
</evidence>
<keyword evidence="13" id="KW-1185">Reference proteome</keyword>
<dbReference type="SMART" id="SM00387">
    <property type="entry name" value="HATPase_c"/>
    <property type="match status" value="1"/>
</dbReference>
<dbReference type="SUPFAM" id="SSF158472">
    <property type="entry name" value="HAMP domain-like"/>
    <property type="match status" value="1"/>
</dbReference>
<keyword evidence="7" id="KW-0902">Two-component regulatory system</keyword>
<keyword evidence="8" id="KW-0175">Coiled coil</keyword>
<dbReference type="Pfam" id="PF02518">
    <property type="entry name" value="HATPase_c"/>
    <property type="match status" value="1"/>
</dbReference>
<dbReference type="Pfam" id="PF00672">
    <property type="entry name" value="HAMP"/>
    <property type="match status" value="1"/>
</dbReference>
<evidence type="ECO:0000313" key="12">
    <source>
        <dbReference type="EMBL" id="MDW8801975.1"/>
    </source>
</evidence>
<reference evidence="12 13" key="1">
    <citation type="submission" date="2023-04" db="EMBL/GenBank/DDBJ databases">
        <title>Clostridium tannerae sp. nov., isolated from the fecal material of an alpaca.</title>
        <authorList>
            <person name="Miller S."/>
            <person name="Hendry M."/>
            <person name="King J."/>
            <person name="Sankaranarayanan K."/>
            <person name="Lawson P.A."/>
        </authorList>
    </citation>
    <scope>NUCLEOTIDE SEQUENCE [LARGE SCALE GENOMIC DNA]</scope>
    <source>
        <strain evidence="12 13">A1-XYC3</strain>
    </source>
</reference>
<evidence type="ECO:0000259" key="10">
    <source>
        <dbReference type="PROSITE" id="PS50109"/>
    </source>
</evidence>
<dbReference type="PANTHER" id="PTHR45453">
    <property type="entry name" value="PHOSPHATE REGULON SENSOR PROTEIN PHOR"/>
    <property type="match status" value="1"/>
</dbReference>
<comment type="subcellular location">
    <subcellularLocation>
        <location evidence="2">Membrane</location>
    </subcellularLocation>
</comment>
<dbReference type="SUPFAM" id="SSF55874">
    <property type="entry name" value="ATPase domain of HSP90 chaperone/DNA topoisomerase II/histidine kinase"/>
    <property type="match status" value="1"/>
</dbReference>
<feature type="coiled-coil region" evidence="8">
    <location>
        <begin position="243"/>
        <end position="277"/>
    </location>
</feature>
<dbReference type="PROSITE" id="PS50885">
    <property type="entry name" value="HAMP"/>
    <property type="match status" value="1"/>
</dbReference>
<proteinExistence type="predicted"/>
<keyword evidence="4" id="KW-0597">Phosphoprotein</keyword>
<keyword evidence="6 12" id="KW-0418">Kinase</keyword>
<keyword evidence="9" id="KW-0812">Transmembrane</keyword>
<gene>
    <name evidence="12" type="ORF">P8V03_12530</name>
</gene>
<evidence type="ECO:0000256" key="1">
    <source>
        <dbReference type="ARBA" id="ARBA00000085"/>
    </source>
</evidence>
<dbReference type="RefSeq" id="WP_318798356.1">
    <property type="nucleotide sequence ID" value="NZ_JARUJP010000014.1"/>
</dbReference>
<dbReference type="CDD" id="cd00075">
    <property type="entry name" value="HATPase"/>
    <property type="match status" value="1"/>
</dbReference>
<dbReference type="PRINTS" id="PR00344">
    <property type="entry name" value="BCTRLSENSOR"/>
</dbReference>
<dbReference type="CDD" id="cd00082">
    <property type="entry name" value="HisKA"/>
    <property type="match status" value="1"/>
</dbReference>
<accession>A0ABU4JUZ5</accession>
<evidence type="ECO:0000256" key="8">
    <source>
        <dbReference type="SAM" id="Coils"/>
    </source>
</evidence>
<dbReference type="InterPro" id="IPR050351">
    <property type="entry name" value="BphY/WalK/GraS-like"/>
</dbReference>
<organism evidence="12 13">
    <name type="scientific">Clostridium tanneri</name>
    <dbReference type="NCBI Taxonomy" id="3037988"/>
    <lineage>
        <taxon>Bacteria</taxon>
        <taxon>Bacillati</taxon>
        <taxon>Bacillota</taxon>
        <taxon>Clostridia</taxon>
        <taxon>Eubacteriales</taxon>
        <taxon>Clostridiaceae</taxon>
        <taxon>Clostridium</taxon>
    </lineage>
</organism>
<dbReference type="InterPro" id="IPR004358">
    <property type="entry name" value="Sig_transdc_His_kin-like_C"/>
</dbReference>
<keyword evidence="5" id="KW-0808">Transferase</keyword>
<keyword evidence="9" id="KW-1133">Transmembrane helix</keyword>
<sequence>MNIRKLRTSITWKLFGITALVFIIFITSTLIFQSLFFSEFYISKKKNDIQSGIEKFRTGYNKTDNVERVTELILDFEEKHNAKIVVLDNKGNLKFITRQSNGRTDSLRIKLLNEIIKEWTVDTDILLKMKNSNKPITIITERKINETRNIVSAIPNNERKEIIFAVSSLQPVNEASFVIKEFYFYFYIAAVVFILVLSLIYSNMISKPLLQLNAAASKIADLDFSSKCNIEREDEIGNLAHTLDFLSDNLNTALTSLKEANNKLEKDIQKERRIEKMRKEFVAAVSHELKTPISLIGGYAEGLKDGVFQEDKDYYIDVIIDESKKMADLVSDMLDLSQIESGNFKLIREEFYVEELIKATLRKFTTLIKEKNLKVSLKVSGNTSIYADWSRMEQVIKNLITNAIRHTEVNGNIIVAVENTKDTGIYIYVENTGSHIPEDEKDKIWDYFYKVDKSRNRKLGGTGIGLAIVKKILDLHGYSYAVENTEIGVKFYIRITKPLTD</sequence>
<dbReference type="Gene3D" id="1.10.287.130">
    <property type="match status" value="1"/>
</dbReference>
<dbReference type="SUPFAM" id="SSF47384">
    <property type="entry name" value="Homodimeric domain of signal transducing histidine kinase"/>
    <property type="match status" value="1"/>
</dbReference>
<evidence type="ECO:0000256" key="2">
    <source>
        <dbReference type="ARBA" id="ARBA00004370"/>
    </source>
</evidence>
<dbReference type="InterPro" id="IPR003661">
    <property type="entry name" value="HisK_dim/P_dom"/>
</dbReference>
<dbReference type="Gene3D" id="6.10.340.10">
    <property type="match status" value="1"/>
</dbReference>
<feature type="domain" description="HAMP" evidence="11">
    <location>
        <begin position="203"/>
        <end position="255"/>
    </location>
</feature>
<dbReference type="SMART" id="SM00388">
    <property type="entry name" value="HisKA"/>
    <property type="match status" value="1"/>
</dbReference>
<evidence type="ECO:0000313" key="13">
    <source>
        <dbReference type="Proteomes" id="UP001281656"/>
    </source>
</evidence>
<feature type="domain" description="Histidine kinase" evidence="10">
    <location>
        <begin position="284"/>
        <end position="499"/>
    </location>
</feature>
<name>A0ABU4JUZ5_9CLOT</name>
<dbReference type="Pfam" id="PF00512">
    <property type="entry name" value="HisKA"/>
    <property type="match status" value="1"/>
</dbReference>
<dbReference type="SMART" id="SM00304">
    <property type="entry name" value="HAMP"/>
    <property type="match status" value="1"/>
</dbReference>
<dbReference type="InterPro" id="IPR036890">
    <property type="entry name" value="HATPase_C_sf"/>
</dbReference>
<dbReference type="EC" id="2.7.13.3" evidence="3"/>
<evidence type="ECO:0000256" key="7">
    <source>
        <dbReference type="ARBA" id="ARBA00023012"/>
    </source>
</evidence>
<feature type="transmembrane region" description="Helical" evidence="9">
    <location>
        <begin position="12"/>
        <end position="37"/>
    </location>
</feature>